<dbReference type="Gene3D" id="3.20.20.450">
    <property type="entry name" value="EAL domain"/>
    <property type="match status" value="1"/>
</dbReference>
<name>A0A432XC64_9GAMM</name>
<keyword evidence="1" id="KW-0472">Membrane</keyword>
<dbReference type="Proteomes" id="UP000286678">
    <property type="component" value="Unassembled WGS sequence"/>
</dbReference>
<feature type="domain" description="EAL" evidence="2">
    <location>
        <begin position="649"/>
        <end position="898"/>
    </location>
</feature>
<dbReference type="Pfam" id="PF00990">
    <property type="entry name" value="GGDEF"/>
    <property type="match status" value="1"/>
</dbReference>
<dbReference type="PANTHER" id="PTHR44757">
    <property type="entry name" value="DIGUANYLATE CYCLASE DGCP"/>
    <property type="match status" value="1"/>
</dbReference>
<keyword evidence="5" id="KW-1185">Reference proteome</keyword>
<reference evidence="5" key="1">
    <citation type="journal article" date="2018" name="Front. Microbiol.">
        <title>Genome-Based Analysis Reveals the Taxonomy and Diversity of the Family Idiomarinaceae.</title>
        <authorList>
            <person name="Liu Y."/>
            <person name="Lai Q."/>
            <person name="Shao Z."/>
        </authorList>
    </citation>
    <scope>NUCLEOTIDE SEQUENCE [LARGE SCALE GENOMIC DNA]</scope>
    <source>
        <strain evidence="5">SW15</strain>
    </source>
</reference>
<evidence type="ECO:0000256" key="1">
    <source>
        <dbReference type="SAM" id="Phobius"/>
    </source>
</evidence>
<feature type="transmembrane region" description="Helical" evidence="1">
    <location>
        <begin position="194"/>
        <end position="214"/>
    </location>
</feature>
<dbReference type="SUPFAM" id="SSF55073">
    <property type="entry name" value="Nucleotide cyclase"/>
    <property type="match status" value="1"/>
</dbReference>
<dbReference type="PROSITE" id="PS50883">
    <property type="entry name" value="EAL"/>
    <property type="match status" value="1"/>
</dbReference>
<evidence type="ECO:0000313" key="5">
    <source>
        <dbReference type="Proteomes" id="UP000286678"/>
    </source>
</evidence>
<dbReference type="Pfam" id="PF00563">
    <property type="entry name" value="EAL"/>
    <property type="match status" value="1"/>
</dbReference>
<proteinExistence type="predicted"/>
<dbReference type="CDD" id="cd01949">
    <property type="entry name" value="GGDEF"/>
    <property type="match status" value="1"/>
</dbReference>
<dbReference type="InterPro" id="IPR029787">
    <property type="entry name" value="Nucleotide_cyclase"/>
</dbReference>
<keyword evidence="1" id="KW-1133">Transmembrane helix</keyword>
<organism evidence="4 5">
    <name type="scientific">Pseudidiomarina aquimaris</name>
    <dbReference type="NCBI Taxonomy" id="641841"/>
    <lineage>
        <taxon>Bacteria</taxon>
        <taxon>Pseudomonadati</taxon>
        <taxon>Pseudomonadota</taxon>
        <taxon>Gammaproteobacteria</taxon>
        <taxon>Alteromonadales</taxon>
        <taxon>Idiomarinaceae</taxon>
        <taxon>Pseudidiomarina</taxon>
    </lineage>
</organism>
<dbReference type="InterPro" id="IPR035919">
    <property type="entry name" value="EAL_sf"/>
</dbReference>
<feature type="transmembrane region" description="Helical" evidence="1">
    <location>
        <begin position="70"/>
        <end position="88"/>
    </location>
</feature>
<dbReference type="PANTHER" id="PTHR44757:SF2">
    <property type="entry name" value="BIOFILM ARCHITECTURE MAINTENANCE PROTEIN MBAA"/>
    <property type="match status" value="1"/>
</dbReference>
<dbReference type="EMBL" id="PIPT01000009">
    <property type="protein sequence ID" value="RUO46323.1"/>
    <property type="molecule type" value="Genomic_DNA"/>
</dbReference>
<feature type="transmembrane region" description="Helical" evidence="1">
    <location>
        <begin position="162"/>
        <end position="182"/>
    </location>
</feature>
<dbReference type="CDD" id="cd01948">
    <property type="entry name" value="EAL"/>
    <property type="match status" value="1"/>
</dbReference>
<evidence type="ECO:0008006" key="6">
    <source>
        <dbReference type="Google" id="ProtNLM"/>
    </source>
</evidence>
<dbReference type="SMART" id="SM00267">
    <property type="entry name" value="GGDEF"/>
    <property type="match status" value="1"/>
</dbReference>
<dbReference type="PROSITE" id="PS50887">
    <property type="entry name" value="GGDEF"/>
    <property type="match status" value="1"/>
</dbReference>
<feature type="transmembrane region" description="Helical" evidence="1">
    <location>
        <begin position="94"/>
        <end position="115"/>
    </location>
</feature>
<evidence type="ECO:0000313" key="4">
    <source>
        <dbReference type="EMBL" id="RUO46323.1"/>
    </source>
</evidence>
<dbReference type="InterPro" id="IPR000160">
    <property type="entry name" value="GGDEF_dom"/>
</dbReference>
<dbReference type="InterPro" id="IPR043128">
    <property type="entry name" value="Rev_trsase/Diguanyl_cyclase"/>
</dbReference>
<evidence type="ECO:0000259" key="3">
    <source>
        <dbReference type="PROSITE" id="PS50887"/>
    </source>
</evidence>
<feature type="domain" description="GGDEF" evidence="3">
    <location>
        <begin position="508"/>
        <end position="640"/>
    </location>
</feature>
<dbReference type="NCBIfam" id="TIGR00254">
    <property type="entry name" value="GGDEF"/>
    <property type="match status" value="1"/>
</dbReference>
<keyword evidence="1" id="KW-0812">Transmembrane</keyword>
<sequence length="898" mass="100472">MFYRVSSSAARKFVVSVATLFVVTGVVGAIELALYQNELLMAVVPQSLVYSALIVGIGLYGLLYRSKWCCWLSGLSLLAVLGTVAWLIEFEGNVRLIALPLSYVAVLLCGTALLFFVKPDSKLGRAVWRFCIACSSLIFFFIQASVWGLFSDNALAINQANFIALSLISVLVSLGAIALGVLMHTYNDNYRPALRSQVIIIVMTIIGVSIWYTLNLNELRSQSEKAETKIDLIAQMIDATLETQSNIAKQMQQRFTTAQDEATLARLIELDTTNFEANNPIVRGFILYDGQQNVLLSNGYATEFLAADMLKSDRFSDWLAAAEQDIRLVIHGASLATADPIFIISTPFNTPSGEPRQLLTLLDVNKVIATQYLSYFDSMETYLEFSPQLLISMQGSASGTLSLAELMRQAPHFITSSAAIAGSAEMNFHSVLRDYSEIQNSAQLDQLLLWLTFAFVFIYILAEDNSQRAAKRQHELAYLAKHDDITGFLRRDAFNTILAERDRIALRKLRSMLFINLDGFKPINDSIGHTLGDKVLYETARRIERCAPANSVLARFSGDEFLVYFEPNQENSANECADCILQAVRKPYEIDGIDIHLSASIGNANNEELPIEALQLIQHAEIAMSQAKRIGGNLTQHFMQAMARDYQQQVRLRNALQIALDRKDFEVYYQPIFNTANHTITGVESLVRWNLDGEFVSPGEFIKIAENTGQIIPLGEQVLDMVLADIRRYPQLQNIKVTVNVSAQQLQRYNFPKFLAERLAFHQVAARNLTLELTEGVFAGETMSTIAALQQLRDMGCHVAIDDFGTGFSSLSYLNRLPADIIKIDRVFTHGIADDPELFAVVQKIIELCLHLQKRVIVEGIEDEVQLNIFTQLGVERVQGFFFAHPMPIEQLLKRLVK</sequence>
<dbReference type="Gene3D" id="3.30.70.270">
    <property type="match status" value="1"/>
</dbReference>
<accession>A0A432XC64</accession>
<evidence type="ECO:0000259" key="2">
    <source>
        <dbReference type="PROSITE" id="PS50883"/>
    </source>
</evidence>
<gene>
    <name evidence="4" type="ORF">CWE21_11210</name>
</gene>
<protein>
    <recommendedName>
        <fullName evidence="6">Bifunctional diguanylate cyclase/phosphodiesterase</fullName>
    </recommendedName>
</protein>
<dbReference type="OrthoDB" id="6231285at2"/>
<dbReference type="InterPro" id="IPR001633">
    <property type="entry name" value="EAL_dom"/>
</dbReference>
<dbReference type="SMART" id="SM00052">
    <property type="entry name" value="EAL"/>
    <property type="match status" value="1"/>
</dbReference>
<dbReference type="InterPro" id="IPR052155">
    <property type="entry name" value="Biofilm_reg_signaling"/>
</dbReference>
<feature type="transmembrane region" description="Helical" evidence="1">
    <location>
        <begin position="39"/>
        <end position="63"/>
    </location>
</feature>
<comment type="caution">
    <text evidence="4">The sequence shown here is derived from an EMBL/GenBank/DDBJ whole genome shotgun (WGS) entry which is preliminary data.</text>
</comment>
<dbReference type="AlphaFoldDB" id="A0A432XC64"/>
<dbReference type="SUPFAM" id="SSF141868">
    <property type="entry name" value="EAL domain-like"/>
    <property type="match status" value="1"/>
</dbReference>
<feature type="transmembrane region" description="Helical" evidence="1">
    <location>
        <begin position="127"/>
        <end position="150"/>
    </location>
</feature>
<dbReference type="RefSeq" id="WP_126834538.1">
    <property type="nucleotide sequence ID" value="NZ_PIPT01000009.1"/>
</dbReference>